<keyword evidence="2" id="KW-1185">Reference proteome</keyword>
<dbReference type="RefSeq" id="XP_031936186.1">
    <property type="nucleotide sequence ID" value="XM_032083389.1"/>
</dbReference>
<organism evidence="1 2">
    <name type="scientific">Aspergillus pseudonomiae</name>
    <dbReference type="NCBI Taxonomy" id="1506151"/>
    <lineage>
        <taxon>Eukaryota</taxon>
        <taxon>Fungi</taxon>
        <taxon>Dikarya</taxon>
        <taxon>Ascomycota</taxon>
        <taxon>Pezizomycotina</taxon>
        <taxon>Eurotiomycetes</taxon>
        <taxon>Eurotiomycetidae</taxon>
        <taxon>Eurotiales</taxon>
        <taxon>Aspergillaceae</taxon>
        <taxon>Aspergillus</taxon>
        <taxon>Aspergillus subgen. Circumdati</taxon>
    </lineage>
</organism>
<accession>A0A5N6HHJ6</accession>
<protein>
    <submittedName>
        <fullName evidence="1">Uncharacterized protein</fullName>
    </submittedName>
</protein>
<dbReference type="AlphaFoldDB" id="A0A5N6HHJ6"/>
<proteinExistence type="predicted"/>
<sequence length="81" mass="9487">MDNAKDPERLSWFAAQVMQYFLRILVGVGDVSWSRRSLTRATRISRQSTPDGLCRKLFPSLPRKYDIASMLLHMTRKRCQQ</sequence>
<accession>A0A5N7CYM8</accession>
<gene>
    <name evidence="1" type="ORF">BDV37DRAFT_262179</name>
</gene>
<dbReference type="Proteomes" id="UP000325579">
    <property type="component" value="Unassembled WGS sequence"/>
</dbReference>
<dbReference type="EMBL" id="ML736846">
    <property type="protein sequence ID" value="KAE8398867.1"/>
    <property type="molecule type" value="Genomic_DNA"/>
</dbReference>
<reference evidence="1 2" key="1">
    <citation type="submission" date="2019-04" db="EMBL/GenBank/DDBJ databases">
        <authorList>
            <consortium name="DOE Joint Genome Institute"/>
            <person name="Mondo S."/>
            <person name="Kjaerbolling I."/>
            <person name="Vesth T."/>
            <person name="Frisvad J.C."/>
            <person name="Nybo J.L."/>
            <person name="Theobald S."/>
            <person name="Kildgaard S."/>
            <person name="Isbrandt T."/>
            <person name="Kuo A."/>
            <person name="Sato A."/>
            <person name="Lyhne E.K."/>
            <person name="Kogle M.E."/>
            <person name="Wiebenga A."/>
            <person name="Kun R.S."/>
            <person name="Lubbers R.J."/>
            <person name="Makela M.R."/>
            <person name="Barry K."/>
            <person name="Chovatia M."/>
            <person name="Clum A."/>
            <person name="Daum C."/>
            <person name="Haridas S."/>
            <person name="He G."/>
            <person name="LaButti K."/>
            <person name="Lipzen A."/>
            <person name="Riley R."/>
            <person name="Salamov A."/>
            <person name="Simmons B.A."/>
            <person name="Magnuson J.K."/>
            <person name="Henrissat B."/>
            <person name="Mortensen U.H."/>
            <person name="Larsen T.O."/>
            <person name="Devries R.P."/>
            <person name="Grigoriev I.V."/>
            <person name="Machida M."/>
            <person name="Baker S.E."/>
            <person name="Andersen M.R."/>
            <person name="Cantor M.N."/>
            <person name="Hua S.X."/>
        </authorList>
    </citation>
    <scope>NUCLEOTIDE SEQUENCE [LARGE SCALE GENOMIC DNA]</scope>
    <source>
        <strain evidence="1 2">CBS 119388</strain>
    </source>
</reference>
<evidence type="ECO:0000313" key="2">
    <source>
        <dbReference type="Proteomes" id="UP000325579"/>
    </source>
</evidence>
<evidence type="ECO:0000313" key="1">
    <source>
        <dbReference type="EMBL" id="KAE8398867.1"/>
    </source>
</evidence>
<name>A0A5N6HHJ6_9EURO</name>
<dbReference type="GeneID" id="43668080"/>